<feature type="chain" id="PRO_5030534739" evidence="12">
    <location>
        <begin position="24"/>
        <end position="726"/>
    </location>
</feature>
<evidence type="ECO:0000256" key="6">
    <source>
        <dbReference type="ARBA" id="ARBA00023077"/>
    </source>
</evidence>
<comment type="similarity">
    <text evidence="2 10 11">Belongs to the TonB-dependent receptor family.</text>
</comment>
<dbReference type="InterPro" id="IPR012910">
    <property type="entry name" value="Plug_dom"/>
</dbReference>
<keyword evidence="6 11" id="KW-0798">TonB box</keyword>
<evidence type="ECO:0000256" key="8">
    <source>
        <dbReference type="ARBA" id="ARBA00023170"/>
    </source>
</evidence>
<dbReference type="CDD" id="cd01347">
    <property type="entry name" value="ligand_gated_channel"/>
    <property type="match status" value="1"/>
</dbReference>
<dbReference type="Pfam" id="PF07715">
    <property type="entry name" value="Plug"/>
    <property type="match status" value="1"/>
</dbReference>
<dbReference type="AlphaFoldDB" id="A0A7W6C6V3"/>
<feature type="signal peptide" evidence="12">
    <location>
        <begin position="1"/>
        <end position="23"/>
    </location>
</feature>
<evidence type="ECO:0000256" key="5">
    <source>
        <dbReference type="ARBA" id="ARBA00022692"/>
    </source>
</evidence>
<dbReference type="GO" id="GO:0015344">
    <property type="term" value="F:siderophore uptake transmembrane transporter activity"/>
    <property type="evidence" value="ECO:0007669"/>
    <property type="project" value="TreeGrafter"/>
</dbReference>
<keyword evidence="12" id="KW-0732">Signal</keyword>
<dbReference type="PANTHER" id="PTHR32552">
    <property type="entry name" value="FERRICHROME IRON RECEPTOR-RELATED"/>
    <property type="match status" value="1"/>
</dbReference>
<evidence type="ECO:0000256" key="7">
    <source>
        <dbReference type="ARBA" id="ARBA00023136"/>
    </source>
</evidence>
<dbReference type="InterPro" id="IPR036942">
    <property type="entry name" value="Beta-barrel_TonB_sf"/>
</dbReference>
<evidence type="ECO:0000256" key="3">
    <source>
        <dbReference type="ARBA" id="ARBA00022448"/>
    </source>
</evidence>
<feature type="domain" description="TonB-dependent receptor-like beta-barrel" evidence="13">
    <location>
        <begin position="234"/>
        <end position="695"/>
    </location>
</feature>
<evidence type="ECO:0000313" key="15">
    <source>
        <dbReference type="EMBL" id="MBB3940616.1"/>
    </source>
</evidence>
<keyword evidence="7 10" id="KW-0472">Membrane</keyword>
<evidence type="ECO:0000256" key="9">
    <source>
        <dbReference type="ARBA" id="ARBA00023237"/>
    </source>
</evidence>
<keyword evidence="9 10" id="KW-0998">Cell outer membrane</keyword>
<feature type="domain" description="TonB-dependent receptor plug" evidence="14">
    <location>
        <begin position="58"/>
        <end position="161"/>
    </location>
</feature>
<evidence type="ECO:0000259" key="14">
    <source>
        <dbReference type="Pfam" id="PF07715"/>
    </source>
</evidence>
<dbReference type="InterPro" id="IPR037066">
    <property type="entry name" value="Plug_dom_sf"/>
</dbReference>
<dbReference type="PANTHER" id="PTHR32552:SF84">
    <property type="entry name" value="TONB-DEPENDENT RECEPTOR-RELATED"/>
    <property type="match status" value="1"/>
</dbReference>
<dbReference type="NCBIfam" id="TIGR01783">
    <property type="entry name" value="TonB-siderophor"/>
    <property type="match status" value="1"/>
</dbReference>
<organism evidence="15 16">
    <name type="scientific">Novosphingobium fluoreni</name>
    <dbReference type="NCBI Taxonomy" id="1391222"/>
    <lineage>
        <taxon>Bacteria</taxon>
        <taxon>Pseudomonadati</taxon>
        <taxon>Pseudomonadota</taxon>
        <taxon>Alphaproteobacteria</taxon>
        <taxon>Sphingomonadales</taxon>
        <taxon>Sphingomonadaceae</taxon>
        <taxon>Novosphingobium</taxon>
    </lineage>
</organism>
<keyword evidence="4 10" id="KW-1134">Transmembrane beta strand</keyword>
<evidence type="ECO:0000256" key="12">
    <source>
        <dbReference type="SAM" id="SignalP"/>
    </source>
</evidence>
<dbReference type="InterPro" id="IPR000531">
    <property type="entry name" value="Beta-barrel_TonB"/>
</dbReference>
<dbReference type="InterPro" id="IPR010105">
    <property type="entry name" value="TonB_sidphr_rcpt"/>
</dbReference>
<dbReference type="Gene3D" id="2.170.130.10">
    <property type="entry name" value="TonB-dependent receptor, plug domain"/>
    <property type="match status" value="1"/>
</dbReference>
<dbReference type="Pfam" id="PF00593">
    <property type="entry name" value="TonB_dep_Rec_b-barrel"/>
    <property type="match status" value="1"/>
</dbReference>
<protein>
    <submittedName>
        <fullName evidence="15">Iron complex outermembrane receptor protein</fullName>
    </submittedName>
</protein>
<comment type="caution">
    <text evidence="15">The sequence shown here is derived from an EMBL/GenBank/DDBJ whole genome shotgun (WGS) entry which is preliminary data.</text>
</comment>
<evidence type="ECO:0000256" key="2">
    <source>
        <dbReference type="ARBA" id="ARBA00009810"/>
    </source>
</evidence>
<dbReference type="Gene3D" id="2.40.170.20">
    <property type="entry name" value="TonB-dependent receptor, beta-barrel domain"/>
    <property type="match status" value="1"/>
</dbReference>
<dbReference type="GO" id="GO:0009279">
    <property type="term" value="C:cell outer membrane"/>
    <property type="evidence" value="ECO:0007669"/>
    <property type="project" value="UniProtKB-SubCell"/>
</dbReference>
<reference evidence="15 16" key="1">
    <citation type="submission" date="2020-08" db="EMBL/GenBank/DDBJ databases">
        <title>Genomic Encyclopedia of Type Strains, Phase IV (KMG-IV): sequencing the most valuable type-strain genomes for metagenomic binning, comparative biology and taxonomic classification.</title>
        <authorList>
            <person name="Goeker M."/>
        </authorList>
    </citation>
    <scope>NUCLEOTIDE SEQUENCE [LARGE SCALE GENOMIC DNA]</scope>
    <source>
        <strain evidence="15 16">DSM 27568</strain>
    </source>
</reference>
<evidence type="ECO:0000256" key="4">
    <source>
        <dbReference type="ARBA" id="ARBA00022452"/>
    </source>
</evidence>
<proteinExistence type="inferred from homology"/>
<keyword evidence="3 10" id="KW-0813">Transport</keyword>
<keyword evidence="8 15" id="KW-0675">Receptor</keyword>
<name>A0A7W6C6V3_9SPHN</name>
<evidence type="ECO:0000256" key="11">
    <source>
        <dbReference type="RuleBase" id="RU003357"/>
    </source>
</evidence>
<evidence type="ECO:0000259" key="13">
    <source>
        <dbReference type="Pfam" id="PF00593"/>
    </source>
</evidence>
<dbReference type="GO" id="GO:0038023">
    <property type="term" value="F:signaling receptor activity"/>
    <property type="evidence" value="ECO:0007669"/>
    <property type="project" value="InterPro"/>
</dbReference>
<dbReference type="InterPro" id="IPR039426">
    <property type="entry name" value="TonB-dep_rcpt-like"/>
</dbReference>
<comment type="subcellular location">
    <subcellularLocation>
        <location evidence="1 10">Cell outer membrane</location>
        <topology evidence="1 10">Multi-pass membrane protein</topology>
    </subcellularLocation>
</comment>
<dbReference type="EMBL" id="JACIDY010000005">
    <property type="protein sequence ID" value="MBB3940616.1"/>
    <property type="molecule type" value="Genomic_DNA"/>
</dbReference>
<dbReference type="PROSITE" id="PS52016">
    <property type="entry name" value="TONB_DEPENDENT_REC_3"/>
    <property type="match status" value="1"/>
</dbReference>
<dbReference type="RefSeq" id="WP_183617214.1">
    <property type="nucleotide sequence ID" value="NZ_JACIDY010000005.1"/>
</dbReference>
<keyword evidence="16" id="KW-1185">Reference proteome</keyword>
<dbReference type="Proteomes" id="UP000561459">
    <property type="component" value="Unassembled WGS sequence"/>
</dbReference>
<evidence type="ECO:0000256" key="1">
    <source>
        <dbReference type="ARBA" id="ARBA00004571"/>
    </source>
</evidence>
<dbReference type="SUPFAM" id="SSF56935">
    <property type="entry name" value="Porins"/>
    <property type="match status" value="1"/>
</dbReference>
<dbReference type="GO" id="GO:0015891">
    <property type="term" value="P:siderophore transport"/>
    <property type="evidence" value="ECO:0007669"/>
    <property type="project" value="InterPro"/>
</dbReference>
<keyword evidence="5 10" id="KW-0812">Transmembrane</keyword>
<evidence type="ECO:0000256" key="10">
    <source>
        <dbReference type="PROSITE-ProRule" id="PRU01360"/>
    </source>
</evidence>
<sequence length="726" mass="78607">MNKYLLSSGICLLSAAFAGTAQADGSSDVTADILVIGRSDLGMKVATETGSRLGLTPLELPASIATVDGDTIRARGDLTVAEAVSRAPGVTTIGNPGNGNTALSVRGFTGQSSVLQLVNGVRLFPTAGTITFPTDPWNVERIEVLSGPSSVLYGQGALGGAINVVTKKPSDRRELDLEASYGSQNTMHFAAGAGGPLGQVLSYRADASYRRSDGWVDRGRSESLSLGGALRFAPSDRFSLTLRGDYGDNKPMQYFGTPLIDGRLDPRTKRRNYNVRDAQMHYRDDRLTLTAQWAISDAVSFTNTAYRLSSKRRWYNLENYCWIGATGECPSGNGSGIPGLIRRLDNLGIVHDNRQLGDQANLTIRSQLGSGLANDLVLGFDVNAIKLTYSNNFAFADQSDEVDPFRFDPGTFDGKANRIPRYLTRTSEWSVFAEDRLKIGQQISLIGGFRYEEDRVKRRNFIYDAGGNITGQVNAFPNGARQRKFENFTWRVGAVYQPTPNLSFYGQYSTGVDPLGTLTTFTTNATQFSFTNAKGDQVEAGVKASFLDGKGSATLAAYRIVKKGLVAQRTPTSPIEQIGQQSSKGIEAALAFSLPGGFALDANGTILKARFDDYITGGKDFAGNTPSDVPETAANLWLTWQGLGGLRAQAGLRYVGRRFSDNGNRFRVPGYAVVDAGLSYAFTPDLAVDLRVYNLLDKDYAATTYSDQQWLLGRPRSVDVALRAQI</sequence>
<evidence type="ECO:0000313" key="16">
    <source>
        <dbReference type="Proteomes" id="UP000561459"/>
    </source>
</evidence>
<gene>
    <name evidence="15" type="ORF">GGR39_002273</name>
</gene>
<accession>A0A7W6C6V3</accession>